<evidence type="ECO:0000313" key="1">
    <source>
        <dbReference type="EMBL" id="JAH46504.1"/>
    </source>
</evidence>
<reference evidence="1" key="2">
    <citation type="journal article" date="2015" name="Fish Shellfish Immunol.">
        <title>Early steps in the European eel (Anguilla anguilla)-Vibrio vulnificus interaction in the gills: Role of the RtxA13 toxin.</title>
        <authorList>
            <person name="Callol A."/>
            <person name="Pajuelo D."/>
            <person name="Ebbesson L."/>
            <person name="Teles M."/>
            <person name="MacKenzie S."/>
            <person name="Amaro C."/>
        </authorList>
    </citation>
    <scope>NUCLEOTIDE SEQUENCE</scope>
</reference>
<dbReference type="AlphaFoldDB" id="A0A0E9SYS9"/>
<protein>
    <submittedName>
        <fullName evidence="1">Uncharacterized protein</fullName>
    </submittedName>
</protein>
<proteinExistence type="predicted"/>
<sequence length="48" mass="5809">MVLHFLFYSHCKKHFVIFLKKLMFDTTREETTTKTCLYCMSASLEKKE</sequence>
<reference evidence="1" key="1">
    <citation type="submission" date="2014-11" db="EMBL/GenBank/DDBJ databases">
        <authorList>
            <person name="Amaro Gonzalez C."/>
        </authorList>
    </citation>
    <scope>NUCLEOTIDE SEQUENCE</scope>
</reference>
<name>A0A0E9SYS9_ANGAN</name>
<dbReference type="EMBL" id="GBXM01062073">
    <property type="protein sequence ID" value="JAH46504.1"/>
    <property type="molecule type" value="Transcribed_RNA"/>
</dbReference>
<organism evidence="1">
    <name type="scientific">Anguilla anguilla</name>
    <name type="common">European freshwater eel</name>
    <name type="synonym">Muraena anguilla</name>
    <dbReference type="NCBI Taxonomy" id="7936"/>
    <lineage>
        <taxon>Eukaryota</taxon>
        <taxon>Metazoa</taxon>
        <taxon>Chordata</taxon>
        <taxon>Craniata</taxon>
        <taxon>Vertebrata</taxon>
        <taxon>Euteleostomi</taxon>
        <taxon>Actinopterygii</taxon>
        <taxon>Neopterygii</taxon>
        <taxon>Teleostei</taxon>
        <taxon>Anguilliformes</taxon>
        <taxon>Anguillidae</taxon>
        <taxon>Anguilla</taxon>
    </lineage>
</organism>
<accession>A0A0E9SYS9</accession>